<dbReference type="SUPFAM" id="SSF53383">
    <property type="entry name" value="PLP-dependent transferases"/>
    <property type="match status" value="1"/>
</dbReference>
<dbReference type="InterPro" id="IPR015421">
    <property type="entry name" value="PyrdxlP-dep_Trfase_major"/>
</dbReference>
<comment type="caution">
    <text evidence="3">The sequence shown here is derived from an EMBL/GenBank/DDBJ whole genome shotgun (WGS) entry which is preliminary data.</text>
</comment>
<dbReference type="Pfam" id="PF00155">
    <property type="entry name" value="Aminotran_1_2"/>
    <property type="match status" value="1"/>
</dbReference>
<dbReference type="InterPro" id="IPR004839">
    <property type="entry name" value="Aminotransferase_I/II_large"/>
</dbReference>
<evidence type="ECO:0000259" key="2">
    <source>
        <dbReference type="Pfam" id="PF00155"/>
    </source>
</evidence>
<comment type="similarity">
    <text evidence="1">Belongs to the class-I pyridoxal-phosphate-dependent aminotransferase family.</text>
</comment>
<evidence type="ECO:0000313" key="4">
    <source>
        <dbReference type="Proteomes" id="UP001151071"/>
    </source>
</evidence>
<dbReference type="EC" id="2.6.1.-" evidence="1"/>
<dbReference type="PANTHER" id="PTHR43510">
    <property type="entry name" value="AMINOTRANSFERASE FUNCTION, HYPOTHETICAL (EUROFUNG)"/>
    <property type="match status" value="1"/>
</dbReference>
<keyword evidence="1" id="KW-0808">Transferase</keyword>
<sequence>MVHPTYQQLYSVPESFGAEVKLLRLRPENGFRPDPDELRSLVSSQTKLIVINNPNNPSGALMGEAELADIVGIARSVNAFVLCDEVYRGLYQDPDAQVPSIVDLYEKGISTGSMSKAFSLAGLRLGWIAAPLEVIRECLKHRDYTTISCGLLDDALAVHALKNCDKIMERNGKIVRRNLHILDEWVQREPLVSYVKPQAGTTALLQYDLPVPSETFCLDLFQATGVFLTPGSCFDLEGHVRIGYACDTEVLRAGLAKVSEFLRSRG</sequence>
<keyword evidence="1 3" id="KW-0032">Aminotransferase</keyword>
<dbReference type="GO" id="GO:0030170">
    <property type="term" value="F:pyridoxal phosphate binding"/>
    <property type="evidence" value="ECO:0007669"/>
    <property type="project" value="InterPro"/>
</dbReference>
<evidence type="ECO:0000313" key="3">
    <source>
        <dbReference type="EMBL" id="MDA5109190.1"/>
    </source>
</evidence>
<dbReference type="EMBL" id="JAPYYP010000014">
    <property type="protein sequence ID" value="MDA5109190.1"/>
    <property type="molecule type" value="Genomic_DNA"/>
</dbReference>
<dbReference type="CDD" id="cd00609">
    <property type="entry name" value="AAT_like"/>
    <property type="match status" value="1"/>
</dbReference>
<dbReference type="InterPro" id="IPR004838">
    <property type="entry name" value="NHTrfase_class1_PyrdxlP-BS"/>
</dbReference>
<feature type="domain" description="Aminotransferase class I/classII large" evidence="2">
    <location>
        <begin position="3"/>
        <end position="255"/>
    </location>
</feature>
<dbReference type="Proteomes" id="UP001151071">
    <property type="component" value="Unassembled WGS sequence"/>
</dbReference>
<organism evidence="3 4">
    <name type="scientific">Brevibacillus thermoruber</name>
    <dbReference type="NCBI Taxonomy" id="33942"/>
    <lineage>
        <taxon>Bacteria</taxon>
        <taxon>Bacillati</taxon>
        <taxon>Bacillota</taxon>
        <taxon>Bacilli</taxon>
        <taxon>Bacillales</taxon>
        <taxon>Paenibacillaceae</taxon>
        <taxon>Brevibacillus</taxon>
    </lineage>
</organism>
<proteinExistence type="inferred from homology"/>
<reference evidence="3" key="1">
    <citation type="submission" date="2022-12" db="EMBL/GenBank/DDBJ databases">
        <title>Draft genome sequence of the thermophilic strain Brevibacillus thermoruber HT42, isolated from Los Humeros, Puebla, Mexico, with biotechnological potential.</title>
        <authorList>
            <person name="Lara Sanchez J."/>
            <person name="Solis Palacios R."/>
            <person name="Bustos Baena A.S."/>
            <person name="Ruz Baez A.E."/>
            <person name="Espinosa Luna G."/>
            <person name="Oliart Ros R.M."/>
        </authorList>
    </citation>
    <scope>NUCLEOTIDE SEQUENCE</scope>
    <source>
        <strain evidence="3">HT42</strain>
    </source>
</reference>
<dbReference type="PANTHER" id="PTHR43510:SF1">
    <property type="entry name" value="AMINOTRANSFERASE FUNCTION, HYPOTHETICAL (EUROFUNG)"/>
    <property type="match status" value="1"/>
</dbReference>
<accession>A0A9X3Z433</accession>
<dbReference type="PROSITE" id="PS00105">
    <property type="entry name" value="AA_TRANSFER_CLASS_1"/>
    <property type="match status" value="1"/>
</dbReference>
<dbReference type="AlphaFoldDB" id="A0A9X3Z433"/>
<dbReference type="RefSeq" id="WP_264622503.1">
    <property type="nucleotide sequence ID" value="NZ_JAPYYP010000014.1"/>
</dbReference>
<dbReference type="Gene3D" id="3.40.640.10">
    <property type="entry name" value="Type I PLP-dependent aspartate aminotransferase-like (Major domain)"/>
    <property type="match status" value="1"/>
</dbReference>
<dbReference type="InterPro" id="IPR015424">
    <property type="entry name" value="PyrdxlP-dep_Trfase"/>
</dbReference>
<comment type="cofactor">
    <cofactor evidence="1">
        <name>pyridoxal 5'-phosphate</name>
        <dbReference type="ChEBI" id="CHEBI:597326"/>
    </cofactor>
</comment>
<keyword evidence="4" id="KW-1185">Reference proteome</keyword>
<protein>
    <recommendedName>
        <fullName evidence="1">Aminotransferase</fullName>
        <ecNumber evidence="1">2.6.1.-</ecNumber>
    </recommendedName>
</protein>
<evidence type="ECO:0000256" key="1">
    <source>
        <dbReference type="RuleBase" id="RU000481"/>
    </source>
</evidence>
<gene>
    <name evidence="3" type="ORF">O3V59_12515</name>
</gene>
<name>A0A9X3Z433_9BACL</name>
<dbReference type="GO" id="GO:0008483">
    <property type="term" value="F:transaminase activity"/>
    <property type="evidence" value="ECO:0007669"/>
    <property type="project" value="UniProtKB-KW"/>
</dbReference>